<dbReference type="PANTHER" id="PTHR43895:SF151">
    <property type="entry name" value="CBL-INTERACTING SERINE_THREONINE-PROTEIN KINASE 11"/>
    <property type="match status" value="1"/>
</dbReference>
<feature type="domain" description="Protein kinase" evidence="9">
    <location>
        <begin position="28"/>
        <end position="286"/>
    </location>
</feature>
<dbReference type="FunFam" id="1.10.510.10:FF:000571">
    <property type="entry name" value="Maternal embryonic leucine zipper kinase"/>
    <property type="match status" value="1"/>
</dbReference>
<evidence type="ECO:0000256" key="7">
    <source>
        <dbReference type="ARBA" id="ARBA00022840"/>
    </source>
</evidence>
<dbReference type="Pfam" id="PF03822">
    <property type="entry name" value="NAF"/>
    <property type="match status" value="1"/>
</dbReference>
<dbReference type="GO" id="GO:0005524">
    <property type="term" value="F:ATP binding"/>
    <property type="evidence" value="ECO:0007669"/>
    <property type="project" value="UniProtKB-KW"/>
</dbReference>
<proteinExistence type="inferred from homology"/>
<dbReference type="InterPro" id="IPR018451">
    <property type="entry name" value="NAF/FISL_domain"/>
</dbReference>
<evidence type="ECO:0000256" key="5">
    <source>
        <dbReference type="ARBA" id="ARBA00022741"/>
    </source>
</evidence>
<evidence type="ECO:0000256" key="1">
    <source>
        <dbReference type="ARBA" id="ARBA00006234"/>
    </source>
</evidence>
<keyword evidence="3" id="KW-0723">Serine/threonine-protein kinase</keyword>
<dbReference type="GO" id="GO:0007165">
    <property type="term" value="P:signal transduction"/>
    <property type="evidence" value="ECO:0007669"/>
    <property type="project" value="InterPro"/>
</dbReference>
<dbReference type="PROSITE" id="PS50011">
    <property type="entry name" value="PROTEIN_KINASE_DOM"/>
    <property type="match status" value="1"/>
</dbReference>
<evidence type="ECO:0000313" key="11">
    <source>
        <dbReference type="EMBL" id="KAJ4979536.1"/>
    </source>
</evidence>
<dbReference type="GO" id="GO:0004674">
    <property type="term" value="F:protein serine/threonine kinase activity"/>
    <property type="evidence" value="ECO:0007669"/>
    <property type="project" value="UniProtKB-KW"/>
</dbReference>
<evidence type="ECO:0000256" key="3">
    <source>
        <dbReference type="ARBA" id="ARBA00022527"/>
    </source>
</evidence>
<evidence type="ECO:0000313" key="12">
    <source>
        <dbReference type="Proteomes" id="UP001141806"/>
    </source>
</evidence>
<dbReference type="InterPro" id="IPR011009">
    <property type="entry name" value="Kinase-like_dom_sf"/>
</dbReference>
<organism evidence="11 12">
    <name type="scientific">Protea cynaroides</name>
    <dbReference type="NCBI Taxonomy" id="273540"/>
    <lineage>
        <taxon>Eukaryota</taxon>
        <taxon>Viridiplantae</taxon>
        <taxon>Streptophyta</taxon>
        <taxon>Embryophyta</taxon>
        <taxon>Tracheophyta</taxon>
        <taxon>Spermatophyta</taxon>
        <taxon>Magnoliopsida</taxon>
        <taxon>Proteales</taxon>
        <taxon>Proteaceae</taxon>
        <taxon>Protea</taxon>
    </lineage>
</organism>
<sequence length="437" mass="49141">MPEIEQFTGVGERTIGELSPQNVLYGKYEIGRLLGCGAFAYKVYEATNIRTGQSVAIKAISKQKIFKAGQGPLIKREMYIMRRLRHPRHPHIVKLFEVLASKTKIYFVMELVEGGDLSSMFSKGHLKENQSRRCFQQLIFAVRYCHSLGVFHGDLKPENILIDAKGDLKVLDFGLGAVTGQIRKDGLLHTVCGTPAYVSPEILAKKGYDGAKVDIWSCGIIVYVLNAGYLPFNCPNHNTIYKKICIGQFQCPDWLSRELRILLSRLLDKNPDTRITIDEILHDHWFKKGGFKVPEVSKDGDEEALFDPKCAEKEQQGVKLLNAFDIISFSSGLDLSGLFKGSGYLVDMERFVSAETPERIMEKVKEVGKRVGMSVKRKKDWLIAMVGRNDSLKVRIEVYRLTQTLVVVDVKKNGGDVGSSEGVWSTKIRPELCALVY</sequence>
<dbReference type="EMBL" id="JAMYWD010000002">
    <property type="protein sequence ID" value="KAJ4979536.1"/>
    <property type="molecule type" value="Genomic_DNA"/>
</dbReference>
<dbReference type="OrthoDB" id="193931at2759"/>
<comment type="similarity">
    <text evidence="1">Belongs to the protein kinase superfamily. CAMK Ser/Thr protein kinase family. SNF1 subfamily.</text>
</comment>
<reference evidence="11" key="1">
    <citation type="journal article" date="2023" name="Plant J.">
        <title>The genome of the king protea, Protea cynaroides.</title>
        <authorList>
            <person name="Chang J."/>
            <person name="Duong T.A."/>
            <person name="Schoeman C."/>
            <person name="Ma X."/>
            <person name="Roodt D."/>
            <person name="Barker N."/>
            <person name="Li Z."/>
            <person name="Van de Peer Y."/>
            <person name="Mizrachi E."/>
        </authorList>
    </citation>
    <scope>NUCLEOTIDE SEQUENCE</scope>
    <source>
        <tissue evidence="11">Young leaves</tissue>
    </source>
</reference>
<dbReference type="Pfam" id="PF00069">
    <property type="entry name" value="Pkinase"/>
    <property type="match status" value="1"/>
</dbReference>
<evidence type="ECO:0000259" key="9">
    <source>
        <dbReference type="PROSITE" id="PS50011"/>
    </source>
</evidence>
<keyword evidence="5" id="KW-0547">Nucleotide-binding</keyword>
<dbReference type="SUPFAM" id="SSF56112">
    <property type="entry name" value="Protein kinase-like (PK-like)"/>
    <property type="match status" value="1"/>
</dbReference>
<dbReference type="PANTHER" id="PTHR43895">
    <property type="entry name" value="CALCIUM/CALMODULIN-DEPENDENT PROTEIN KINASE KINASE-RELATED"/>
    <property type="match status" value="1"/>
</dbReference>
<evidence type="ECO:0000256" key="2">
    <source>
        <dbReference type="ARBA" id="ARBA00012513"/>
    </source>
</evidence>
<dbReference type="CDD" id="cd12195">
    <property type="entry name" value="CIPK_C"/>
    <property type="match status" value="1"/>
</dbReference>
<dbReference type="Gene3D" id="3.30.310.80">
    <property type="entry name" value="Kinase associated domain 1, KA1"/>
    <property type="match status" value="1"/>
</dbReference>
<dbReference type="EC" id="2.7.11.1" evidence="2"/>
<dbReference type="InterPro" id="IPR000719">
    <property type="entry name" value="Prot_kinase_dom"/>
</dbReference>
<dbReference type="PROSITE" id="PS00108">
    <property type="entry name" value="PROTEIN_KINASE_ST"/>
    <property type="match status" value="1"/>
</dbReference>
<keyword evidence="7" id="KW-0067">ATP-binding</keyword>
<comment type="caution">
    <text evidence="11">The sequence shown here is derived from an EMBL/GenBank/DDBJ whole genome shotgun (WGS) entry which is preliminary data.</text>
</comment>
<keyword evidence="6" id="KW-0418">Kinase</keyword>
<gene>
    <name evidence="11" type="ORF">NE237_010316</name>
</gene>
<comment type="function">
    <text evidence="8">CIPK serine-threonine protein kinases interact with CBL proteins. Binding of a CBL protein to the regulatory NAF domain of CIPK protein lead to the activation of the kinase in a calcium-dependent manner.</text>
</comment>
<protein>
    <recommendedName>
        <fullName evidence="2">non-specific serine/threonine protein kinase</fullName>
        <ecNumber evidence="2">2.7.11.1</ecNumber>
    </recommendedName>
</protein>
<dbReference type="FunFam" id="3.30.200.20:FF:000042">
    <property type="entry name" value="Aurora kinase A"/>
    <property type="match status" value="1"/>
</dbReference>
<dbReference type="AlphaFoldDB" id="A0A9Q0L0B8"/>
<dbReference type="InterPro" id="IPR004041">
    <property type="entry name" value="NAF_dom"/>
</dbReference>
<evidence type="ECO:0000256" key="4">
    <source>
        <dbReference type="ARBA" id="ARBA00022679"/>
    </source>
</evidence>
<keyword evidence="12" id="KW-1185">Reference proteome</keyword>
<name>A0A9Q0L0B8_9MAGN</name>
<dbReference type="SMART" id="SM00220">
    <property type="entry name" value="S_TKc"/>
    <property type="match status" value="1"/>
</dbReference>
<dbReference type="Proteomes" id="UP001141806">
    <property type="component" value="Unassembled WGS sequence"/>
</dbReference>
<dbReference type="InterPro" id="IPR008271">
    <property type="entry name" value="Ser/Thr_kinase_AS"/>
</dbReference>
<evidence type="ECO:0000256" key="6">
    <source>
        <dbReference type="ARBA" id="ARBA00022777"/>
    </source>
</evidence>
<feature type="domain" description="NAF" evidence="10">
    <location>
        <begin position="316"/>
        <end position="340"/>
    </location>
</feature>
<keyword evidence="4" id="KW-0808">Transferase</keyword>
<evidence type="ECO:0000256" key="8">
    <source>
        <dbReference type="ARBA" id="ARBA00058225"/>
    </source>
</evidence>
<dbReference type="Gene3D" id="1.10.510.10">
    <property type="entry name" value="Transferase(Phosphotransferase) domain 1"/>
    <property type="match status" value="1"/>
</dbReference>
<evidence type="ECO:0000259" key="10">
    <source>
        <dbReference type="PROSITE" id="PS50816"/>
    </source>
</evidence>
<accession>A0A9Q0L0B8</accession>
<dbReference type="PROSITE" id="PS50816">
    <property type="entry name" value="NAF"/>
    <property type="match status" value="1"/>
</dbReference>